<keyword evidence="3" id="KW-1185">Reference proteome</keyword>
<dbReference type="Proteomes" id="UP000828390">
    <property type="component" value="Unassembled WGS sequence"/>
</dbReference>
<reference evidence="2" key="1">
    <citation type="journal article" date="2019" name="bioRxiv">
        <title>The Genome of the Zebra Mussel, Dreissena polymorpha: A Resource for Invasive Species Research.</title>
        <authorList>
            <person name="McCartney M.A."/>
            <person name="Auch B."/>
            <person name="Kono T."/>
            <person name="Mallez S."/>
            <person name="Zhang Y."/>
            <person name="Obille A."/>
            <person name="Becker A."/>
            <person name="Abrahante J.E."/>
            <person name="Garbe J."/>
            <person name="Badalamenti J.P."/>
            <person name="Herman A."/>
            <person name="Mangelson H."/>
            <person name="Liachko I."/>
            <person name="Sullivan S."/>
            <person name="Sone E.D."/>
            <person name="Koren S."/>
            <person name="Silverstein K.A.T."/>
            <person name="Beckman K.B."/>
            <person name="Gohl D.M."/>
        </authorList>
    </citation>
    <scope>NUCLEOTIDE SEQUENCE</scope>
    <source>
        <strain evidence="2">Duluth1</strain>
        <tissue evidence="2">Whole animal</tissue>
    </source>
</reference>
<evidence type="ECO:0000313" key="2">
    <source>
        <dbReference type="EMBL" id="KAH3809731.1"/>
    </source>
</evidence>
<dbReference type="EMBL" id="JAIWYP010000006">
    <property type="protein sequence ID" value="KAH3809731.1"/>
    <property type="molecule type" value="Genomic_DNA"/>
</dbReference>
<gene>
    <name evidence="2" type="ORF">DPMN_138107</name>
</gene>
<organism evidence="2 3">
    <name type="scientific">Dreissena polymorpha</name>
    <name type="common">Zebra mussel</name>
    <name type="synonym">Mytilus polymorpha</name>
    <dbReference type="NCBI Taxonomy" id="45954"/>
    <lineage>
        <taxon>Eukaryota</taxon>
        <taxon>Metazoa</taxon>
        <taxon>Spiralia</taxon>
        <taxon>Lophotrochozoa</taxon>
        <taxon>Mollusca</taxon>
        <taxon>Bivalvia</taxon>
        <taxon>Autobranchia</taxon>
        <taxon>Heteroconchia</taxon>
        <taxon>Euheterodonta</taxon>
        <taxon>Imparidentia</taxon>
        <taxon>Neoheterodontei</taxon>
        <taxon>Myida</taxon>
        <taxon>Dreissenoidea</taxon>
        <taxon>Dreissenidae</taxon>
        <taxon>Dreissena</taxon>
    </lineage>
</organism>
<reference evidence="2" key="2">
    <citation type="submission" date="2020-11" db="EMBL/GenBank/DDBJ databases">
        <authorList>
            <person name="McCartney M.A."/>
            <person name="Auch B."/>
            <person name="Kono T."/>
            <person name="Mallez S."/>
            <person name="Becker A."/>
            <person name="Gohl D.M."/>
            <person name="Silverstein K.A.T."/>
            <person name="Koren S."/>
            <person name="Bechman K.B."/>
            <person name="Herman A."/>
            <person name="Abrahante J.E."/>
            <person name="Garbe J."/>
        </authorList>
    </citation>
    <scope>NUCLEOTIDE SEQUENCE</scope>
    <source>
        <strain evidence="2">Duluth1</strain>
        <tissue evidence="2">Whole animal</tissue>
    </source>
</reference>
<feature type="compositionally biased region" description="Basic and acidic residues" evidence="1">
    <location>
        <begin position="70"/>
        <end position="118"/>
    </location>
</feature>
<name>A0A9D4G3N6_DREPO</name>
<accession>A0A9D4G3N6</accession>
<comment type="caution">
    <text evidence="2">The sequence shown here is derived from an EMBL/GenBank/DDBJ whole genome shotgun (WGS) entry which is preliminary data.</text>
</comment>
<feature type="region of interest" description="Disordered" evidence="1">
    <location>
        <begin position="59"/>
        <end position="118"/>
    </location>
</feature>
<sequence length="118" mass="14228">MNFELITVIIELSVSQSVSQYTKTIRCVEQHCSSTFGIFLKNLKWISSLSLSLSPCLPVSLSPCRPVSVSERERERERREERERERESERERERERERGERERERGERERAEETRERR</sequence>
<proteinExistence type="predicted"/>
<evidence type="ECO:0000313" key="3">
    <source>
        <dbReference type="Proteomes" id="UP000828390"/>
    </source>
</evidence>
<evidence type="ECO:0000256" key="1">
    <source>
        <dbReference type="SAM" id="MobiDB-lite"/>
    </source>
</evidence>
<dbReference type="AlphaFoldDB" id="A0A9D4G3N6"/>
<protein>
    <submittedName>
        <fullName evidence="2">Uncharacterized protein</fullName>
    </submittedName>
</protein>